<gene>
    <name evidence="18" type="ORF">FC46_GL000073</name>
</gene>
<dbReference type="Pfam" id="PF00156">
    <property type="entry name" value="Pribosyltran"/>
    <property type="match status" value="1"/>
</dbReference>
<keyword evidence="8 16" id="KW-0328">Glycosyltransferase</keyword>
<evidence type="ECO:0000256" key="8">
    <source>
        <dbReference type="ARBA" id="ARBA00022676"/>
    </source>
</evidence>
<evidence type="ECO:0000256" key="3">
    <source>
        <dbReference type="ARBA" id="ARBA00004496"/>
    </source>
</evidence>
<evidence type="ECO:0000256" key="9">
    <source>
        <dbReference type="ARBA" id="ARBA00022679"/>
    </source>
</evidence>
<evidence type="ECO:0000313" key="19">
    <source>
        <dbReference type="Proteomes" id="UP000051036"/>
    </source>
</evidence>
<evidence type="ECO:0000256" key="6">
    <source>
        <dbReference type="ARBA" id="ARBA00008391"/>
    </source>
</evidence>
<keyword evidence="13 16" id="KW-0460">Magnesium</keyword>
<protein>
    <recommendedName>
        <fullName evidence="16">Hypoxanthine phosphoribosyltransferase</fullName>
        <ecNumber evidence="16">2.4.2.8</ecNumber>
    </recommendedName>
</protein>
<keyword evidence="10 16" id="KW-0479">Metal-binding</keyword>
<dbReference type="STRING" id="1423763.FC46_GL000073"/>
<evidence type="ECO:0000256" key="4">
    <source>
        <dbReference type="ARBA" id="ARBA00004669"/>
    </source>
</evidence>
<evidence type="ECO:0000256" key="10">
    <source>
        <dbReference type="ARBA" id="ARBA00022723"/>
    </source>
</evidence>
<dbReference type="GO" id="GO:0006166">
    <property type="term" value="P:purine ribonucleoside salvage"/>
    <property type="evidence" value="ECO:0007669"/>
    <property type="project" value="UniProtKB-KW"/>
</dbReference>
<dbReference type="InterPro" id="IPR005904">
    <property type="entry name" value="Hxn_phspho_trans"/>
</dbReference>
<feature type="domain" description="Phosphoribosyltransferase" evidence="17">
    <location>
        <begin position="38"/>
        <end position="187"/>
    </location>
</feature>
<keyword evidence="12 16" id="KW-0547">Nucleotide-binding</keyword>
<dbReference type="PATRIC" id="fig|1423763.3.peg.72"/>
<dbReference type="SUPFAM" id="SSF53271">
    <property type="entry name" value="PRTase-like"/>
    <property type="match status" value="1"/>
</dbReference>
<dbReference type="GO" id="GO:0052657">
    <property type="term" value="F:guanine phosphoribosyltransferase activity"/>
    <property type="evidence" value="ECO:0007669"/>
    <property type="project" value="UniProtKB-ARBA"/>
</dbReference>
<keyword evidence="11 16" id="KW-0660">Purine salvage</keyword>
<dbReference type="FunFam" id="3.40.50.2020:FF:000006">
    <property type="entry name" value="Hypoxanthine phosphoribosyltransferase"/>
    <property type="match status" value="1"/>
</dbReference>
<dbReference type="GO" id="GO:0046100">
    <property type="term" value="P:hypoxanthine metabolic process"/>
    <property type="evidence" value="ECO:0007669"/>
    <property type="project" value="TreeGrafter"/>
</dbReference>
<dbReference type="GO" id="GO:0005829">
    <property type="term" value="C:cytosol"/>
    <property type="evidence" value="ECO:0007669"/>
    <property type="project" value="TreeGrafter"/>
</dbReference>
<dbReference type="EC" id="2.4.2.8" evidence="16"/>
<comment type="function">
    <text evidence="2">Purine salvage pathway enzyme that catalyzes the transfer of the ribosyl-5-phosphate group from 5-phospho-alpha-D-ribose 1-diphosphate (PRPP) to the N9 position of the 6-oxopurines hypoxanthine and guanine to form the corresponding ribonucleotides IMP (inosine 5'-monophosphate) and GMP (guanosine 5'-monophosphate), with the release of PPi.</text>
</comment>
<comment type="pathway">
    <text evidence="4 16">Purine metabolism; IMP biosynthesis via salvage pathway; IMP from hypoxanthine: step 1/1.</text>
</comment>
<comment type="catalytic activity">
    <reaction evidence="15">
        <text>IMP + diphosphate = hypoxanthine + 5-phospho-alpha-D-ribose 1-diphosphate</text>
        <dbReference type="Rhea" id="RHEA:17973"/>
        <dbReference type="ChEBI" id="CHEBI:17368"/>
        <dbReference type="ChEBI" id="CHEBI:33019"/>
        <dbReference type="ChEBI" id="CHEBI:58017"/>
        <dbReference type="ChEBI" id="CHEBI:58053"/>
        <dbReference type="EC" id="2.4.2.8"/>
    </reaction>
    <physiologicalReaction direction="right-to-left" evidence="15">
        <dbReference type="Rhea" id="RHEA:17975"/>
    </physiologicalReaction>
</comment>
<dbReference type="UniPathway" id="UPA00909">
    <property type="reaction ID" value="UER00887"/>
</dbReference>
<name>A0A0R1UF69_9LACO</name>
<keyword evidence="19" id="KW-1185">Reference proteome</keyword>
<dbReference type="GO" id="GO:0032263">
    <property type="term" value="P:GMP salvage"/>
    <property type="evidence" value="ECO:0007669"/>
    <property type="project" value="UniProtKB-UniPathway"/>
</dbReference>
<dbReference type="Gene3D" id="3.40.50.2020">
    <property type="match status" value="1"/>
</dbReference>
<evidence type="ECO:0000256" key="13">
    <source>
        <dbReference type="ARBA" id="ARBA00022842"/>
    </source>
</evidence>
<dbReference type="GO" id="GO:0000166">
    <property type="term" value="F:nucleotide binding"/>
    <property type="evidence" value="ECO:0007669"/>
    <property type="project" value="UniProtKB-KW"/>
</dbReference>
<dbReference type="EMBL" id="AZFM01000001">
    <property type="protein sequence ID" value="KRL91524.1"/>
    <property type="molecule type" value="Genomic_DNA"/>
</dbReference>
<keyword evidence="7 16" id="KW-0963">Cytoplasm</keyword>
<evidence type="ECO:0000259" key="17">
    <source>
        <dbReference type="Pfam" id="PF00156"/>
    </source>
</evidence>
<comment type="cofactor">
    <cofactor evidence="1 16">
        <name>Mg(2+)</name>
        <dbReference type="ChEBI" id="CHEBI:18420"/>
    </cofactor>
</comment>
<comment type="catalytic activity">
    <reaction evidence="14">
        <text>GMP + diphosphate = guanine + 5-phospho-alpha-D-ribose 1-diphosphate</text>
        <dbReference type="Rhea" id="RHEA:25424"/>
        <dbReference type="ChEBI" id="CHEBI:16235"/>
        <dbReference type="ChEBI" id="CHEBI:33019"/>
        <dbReference type="ChEBI" id="CHEBI:58017"/>
        <dbReference type="ChEBI" id="CHEBI:58115"/>
        <dbReference type="EC" id="2.4.2.8"/>
    </reaction>
    <physiologicalReaction direction="right-to-left" evidence="14">
        <dbReference type="Rhea" id="RHEA:25426"/>
    </physiologicalReaction>
</comment>
<evidence type="ECO:0000256" key="15">
    <source>
        <dbReference type="ARBA" id="ARBA00049402"/>
    </source>
</evidence>
<dbReference type="InterPro" id="IPR050408">
    <property type="entry name" value="HGPRT"/>
</dbReference>
<dbReference type="UniPathway" id="UPA00591">
    <property type="reaction ID" value="UER00648"/>
</dbReference>
<comment type="pathway">
    <text evidence="5">Purine metabolism; GMP biosynthesis via salvage pathway; GMP from guanine: step 1/1.</text>
</comment>
<organism evidence="18 19">
    <name type="scientific">Lactobacillus kalixensis DSM 16043</name>
    <dbReference type="NCBI Taxonomy" id="1423763"/>
    <lineage>
        <taxon>Bacteria</taxon>
        <taxon>Bacillati</taxon>
        <taxon>Bacillota</taxon>
        <taxon>Bacilli</taxon>
        <taxon>Lactobacillales</taxon>
        <taxon>Lactobacillaceae</taxon>
        <taxon>Lactobacillus</taxon>
    </lineage>
</organism>
<dbReference type="GO" id="GO:0006178">
    <property type="term" value="P:guanine salvage"/>
    <property type="evidence" value="ECO:0007669"/>
    <property type="project" value="TreeGrafter"/>
</dbReference>
<dbReference type="PANTHER" id="PTHR43340">
    <property type="entry name" value="HYPOXANTHINE-GUANINE PHOSPHORIBOSYLTRANSFERASE"/>
    <property type="match status" value="1"/>
</dbReference>
<dbReference type="Proteomes" id="UP000051036">
    <property type="component" value="Unassembled WGS sequence"/>
</dbReference>
<keyword evidence="9 16" id="KW-0808">Transferase</keyword>
<evidence type="ECO:0000256" key="7">
    <source>
        <dbReference type="ARBA" id="ARBA00022490"/>
    </source>
</evidence>
<dbReference type="InterPro" id="IPR000836">
    <property type="entry name" value="PRTase_dom"/>
</dbReference>
<dbReference type="AlphaFoldDB" id="A0A0R1UF69"/>
<evidence type="ECO:0000256" key="14">
    <source>
        <dbReference type="ARBA" id="ARBA00048811"/>
    </source>
</evidence>
<evidence type="ECO:0000313" key="18">
    <source>
        <dbReference type="EMBL" id="KRL91524.1"/>
    </source>
</evidence>
<sequence length="207" mass="23679">MKMLYLVSNMYPFMLKSYRYLKLRRVNKQMNNDIESVLYDQKQLDKRMDEVAAELTNEYNGKDPIVVSVLTGAMIFTSDMVKRMDLKLTLDLIKASSYVGAESSGNVKIEQDVKSDLKGRDVIIMEDIMDTGHTLAYLKKLFLERGANSVKIVCMLDKPETRVEDIKPDIACFTAPNAFLVGYGLDYDGHYRNLPYIGVLKKEVYSN</sequence>
<proteinExistence type="inferred from homology"/>
<dbReference type="NCBIfam" id="TIGR01203">
    <property type="entry name" value="HGPRTase"/>
    <property type="match status" value="1"/>
</dbReference>
<comment type="subcellular location">
    <subcellularLocation>
        <location evidence="3 16">Cytoplasm</location>
    </subcellularLocation>
</comment>
<comment type="caution">
    <text evidence="18">The sequence shown here is derived from an EMBL/GenBank/DDBJ whole genome shotgun (WGS) entry which is preliminary data.</text>
</comment>
<dbReference type="CDD" id="cd06223">
    <property type="entry name" value="PRTases_typeI"/>
    <property type="match status" value="1"/>
</dbReference>
<evidence type="ECO:0000256" key="1">
    <source>
        <dbReference type="ARBA" id="ARBA00001946"/>
    </source>
</evidence>
<dbReference type="GO" id="GO:0032264">
    <property type="term" value="P:IMP salvage"/>
    <property type="evidence" value="ECO:0007669"/>
    <property type="project" value="UniProtKB-UniPathway"/>
</dbReference>
<dbReference type="InterPro" id="IPR029057">
    <property type="entry name" value="PRTase-like"/>
</dbReference>
<dbReference type="GO" id="GO:0004422">
    <property type="term" value="F:hypoxanthine phosphoribosyltransferase activity"/>
    <property type="evidence" value="ECO:0007669"/>
    <property type="project" value="InterPro"/>
</dbReference>
<evidence type="ECO:0000256" key="16">
    <source>
        <dbReference type="RuleBase" id="RU364099"/>
    </source>
</evidence>
<evidence type="ECO:0000256" key="2">
    <source>
        <dbReference type="ARBA" id="ARBA00002049"/>
    </source>
</evidence>
<evidence type="ECO:0000256" key="5">
    <source>
        <dbReference type="ARBA" id="ARBA00004676"/>
    </source>
</evidence>
<accession>A0A0R1UF69</accession>
<evidence type="ECO:0000256" key="12">
    <source>
        <dbReference type="ARBA" id="ARBA00022741"/>
    </source>
</evidence>
<comment type="similarity">
    <text evidence="6 16">Belongs to the purine/pyrimidine phosphoribosyltransferase family.</text>
</comment>
<reference evidence="18 19" key="1">
    <citation type="journal article" date="2015" name="Genome Announc.">
        <title>Expanding the biotechnology potential of lactobacilli through comparative genomics of 213 strains and associated genera.</title>
        <authorList>
            <person name="Sun Z."/>
            <person name="Harris H.M."/>
            <person name="McCann A."/>
            <person name="Guo C."/>
            <person name="Argimon S."/>
            <person name="Zhang W."/>
            <person name="Yang X."/>
            <person name="Jeffery I.B."/>
            <person name="Cooney J.C."/>
            <person name="Kagawa T.F."/>
            <person name="Liu W."/>
            <person name="Song Y."/>
            <person name="Salvetti E."/>
            <person name="Wrobel A."/>
            <person name="Rasinkangas P."/>
            <person name="Parkhill J."/>
            <person name="Rea M.C."/>
            <person name="O'Sullivan O."/>
            <person name="Ritari J."/>
            <person name="Douillard F.P."/>
            <person name="Paul Ross R."/>
            <person name="Yang R."/>
            <person name="Briner A.E."/>
            <person name="Felis G.E."/>
            <person name="de Vos W.M."/>
            <person name="Barrangou R."/>
            <person name="Klaenhammer T.R."/>
            <person name="Caufield P.W."/>
            <person name="Cui Y."/>
            <person name="Zhang H."/>
            <person name="O'Toole P.W."/>
        </authorList>
    </citation>
    <scope>NUCLEOTIDE SEQUENCE [LARGE SCALE GENOMIC DNA]</scope>
    <source>
        <strain evidence="18 19">DSM 16043</strain>
    </source>
</reference>
<dbReference type="PANTHER" id="PTHR43340:SF1">
    <property type="entry name" value="HYPOXANTHINE PHOSPHORIBOSYLTRANSFERASE"/>
    <property type="match status" value="1"/>
</dbReference>
<evidence type="ECO:0000256" key="11">
    <source>
        <dbReference type="ARBA" id="ARBA00022726"/>
    </source>
</evidence>
<dbReference type="GO" id="GO:0000287">
    <property type="term" value="F:magnesium ion binding"/>
    <property type="evidence" value="ECO:0007669"/>
    <property type="project" value="TreeGrafter"/>
</dbReference>